<feature type="compositionally biased region" description="Acidic residues" evidence="6">
    <location>
        <begin position="115"/>
        <end position="126"/>
    </location>
</feature>
<feature type="region of interest" description="Disordered" evidence="6">
    <location>
        <begin position="520"/>
        <end position="567"/>
    </location>
</feature>
<feature type="compositionally biased region" description="Acidic residues" evidence="6">
    <location>
        <begin position="278"/>
        <end position="295"/>
    </location>
</feature>
<keyword evidence="5" id="KW-0539">Nucleus</keyword>
<keyword evidence="3" id="KW-0805">Transcription regulation</keyword>
<dbReference type="Pfam" id="PF08598">
    <property type="entry name" value="Sds3"/>
    <property type="match status" value="1"/>
</dbReference>
<reference evidence="7" key="1">
    <citation type="submission" date="2016-04" db="EMBL/GenBank/DDBJ databases">
        <authorList>
            <person name="Evans L.H."/>
            <person name="Alamgir A."/>
            <person name="Owens N."/>
            <person name="Weber N.D."/>
            <person name="Virtaneva K."/>
            <person name="Barbian K."/>
            <person name="Babar A."/>
            <person name="Rosenke K."/>
        </authorList>
    </citation>
    <scope>NUCLEOTIDE SEQUENCE [LARGE SCALE GENOMIC DNA]</scope>
    <source>
        <strain evidence="7">CBS 101.48</strain>
    </source>
</reference>
<organism evidence="7">
    <name type="scientific">Absidia glauca</name>
    <name type="common">Pin mould</name>
    <dbReference type="NCBI Taxonomy" id="4829"/>
    <lineage>
        <taxon>Eukaryota</taxon>
        <taxon>Fungi</taxon>
        <taxon>Fungi incertae sedis</taxon>
        <taxon>Mucoromycota</taxon>
        <taxon>Mucoromycotina</taxon>
        <taxon>Mucoromycetes</taxon>
        <taxon>Mucorales</taxon>
        <taxon>Cunninghamellaceae</taxon>
        <taxon>Absidia</taxon>
    </lineage>
</organism>
<dbReference type="InterPro" id="IPR013907">
    <property type="entry name" value="Sds3"/>
</dbReference>
<dbReference type="InParanoid" id="A0A168RJS2"/>
<feature type="compositionally biased region" description="Basic and acidic residues" evidence="6">
    <location>
        <begin position="318"/>
        <end position="330"/>
    </location>
</feature>
<feature type="region of interest" description="Disordered" evidence="6">
    <location>
        <begin position="1"/>
        <end position="380"/>
    </location>
</feature>
<keyword evidence="4" id="KW-0804">Transcription</keyword>
<dbReference type="OrthoDB" id="20886at2759"/>
<feature type="compositionally biased region" description="Low complexity" evidence="6">
    <location>
        <begin position="23"/>
        <end position="34"/>
    </location>
</feature>
<dbReference type="GO" id="GO:0005654">
    <property type="term" value="C:nucleoplasm"/>
    <property type="evidence" value="ECO:0007669"/>
    <property type="project" value="UniProtKB-ARBA"/>
</dbReference>
<comment type="subcellular location">
    <subcellularLocation>
        <location evidence="1">Nucleus</location>
    </subcellularLocation>
</comment>
<feature type="compositionally biased region" description="Acidic residues" evidence="6">
    <location>
        <begin position="35"/>
        <end position="46"/>
    </location>
</feature>
<feature type="compositionally biased region" description="Pro residues" evidence="6">
    <location>
        <begin position="332"/>
        <end position="343"/>
    </location>
</feature>
<evidence type="ECO:0000256" key="5">
    <source>
        <dbReference type="ARBA" id="ARBA00023242"/>
    </source>
</evidence>
<keyword evidence="2" id="KW-0678">Repressor</keyword>
<accession>A0A168RJS2</accession>
<dbReference type="GO" id="GO:0010468">
    <property type="term" value="P:regulation of gene expression"/>
    <property type="evidence" value="ECO:0007669"/>
    <property type="project" value="UniProtKB-ARBA"/>
</dbReference>
<feature type="compositionally biased region" description="Low complexity" evidence="6">
    <location>
        <begin position="177"/>
        <end position="215"/>
    </location>
</feature>
<dbReference type="SMART" id="SM01401">
    <property type="entry name" value="Sds3"/>
    <property type="match status" value="1"/>
</dbReference>
<dbReference type="AlphaFoldDB" id="A0A168RJS2"/>
<feature type="compositionally biased region" description="Basic and acidic residues" evidence="6">
    <location>
        <begin position="369"/>
        <end position="380"/>
    </location>
</feature>
<evidence type="ECO:0000256" key="3">
    <source>
        <dbReference type="ARBA" id="ARBA00023015"/>
    </source>
</evidence>
<dbReference type="STRING" id="4829.A0A168RJS2"/>
<evidence type="ECO:0000256" key="6">
    <source>
        <dbReference type="SAM" id="MobiDB-lite"/>
    </source>
</evidence>
<evidence type="ECO:0000256" key="1">
    <source>
        <dbReference type="ARBA" id="ARBA00004123"/>
    </source>
</evidence>
<evidence type="ECO:0000256" key="2">
    <source>
        <dbReference type="ARBA" id="ARBA00022491"/>
    </source>
</evidence>
<feature type="compositionally biased region" description="Basic and acidic residues" evidence="6">
    <location>
        <begin position="520"/>
        <end position="533"/>
    </location>
</feature>
<dbReference type="Gene3D" id="1.20.5.1500">
    <property type="match status" value="1"/>
</dbReference>
<gene>
    <name evidence="7" type="primary">ABSGL_12667.1 scaffold 13111</name>
</gene>
<feature type="compositionally biased region" description="Basic and acidic residues" evidence="6">
    <location>
        <begin position="105"/>
        <end position="114"/>
    </location>
</feature>
<feature type="compositionally biased region" description="Basic and acidic residues" evidence="6">
    <location>
        <begin position="65"/>
        <end position="91"/>
    </location>
</feature>
<evidence type="ECO:0000313" key="7">
    <source>
        <dbReference type="EMBL" id="SAM07039.1"/>
    </source>
</evidence>
<dbReference type="OMA" id="DTPWANP"/>
<dbReference type="Proteomes" id="UP000078561">
    <property type="component" value="Unassembled WGS sequence"/>
</dbReference>
<protein>
    <submittedName>
        <fullName evidence="7">Uncharacterized protein</fullName>
    </submittedName>
</protein>
<name>A0A168RJS2_ABSGL</name>
<evidence type="ECO:0000313" key="8">
    <source>
        <dbReference type="Proteomes" id="UP000078561"/>
    </source>
</evidence>
<proteinExistence type="predicted"/>
<keyword evidence="8" id="KW-1185">Reference proteome</keyword>
<evidence type="ECO:0000256" key="4">
    <source>
        <dbReference type="ARBA" id="ARBA00023163"/>
    </source>
</evidence>
<sequence>METSSDIGLDLADDDTPTRHSSKLSLGSSPSVLSGDEEDHDIDDDGGLSQDDQRPGANDETDFLNNKDAKDNDDKHAPSPTEKILKEDPRDTTTTPAIVEEDADNAPHHDNEGHNEEDDDNDELDDLFNGPLLPSTGDLDDLTMDQDSASPLSSVPDDFPLSRSVSPGSQDGDGDDPLLLLSPLPLQQQQQEEPEQHTSSSPPAAQEEEQQQQASLSNGSRKRKGQSSEDEGNDTNGDSPALSEHDPDTTLSNKSRRLSMAGRVLYSRLANETGDVHTEEDDTQVNDGDNDDGNEKEEQNQDGQDDSEHNPSPSPKTEQQHQHSNGDKVESPLPPPPPPPPPDLATTLTDVSWDGTTVEDKTPASTSSTHDEDQDSRQRHKEALETLTHIEIEFARLRDKMYEEKMAELNEEAIKIANGTHPELVTLMTEIEEKKHRRIRTAEAWRKYQHGNFQRQFEGAEYQANVQFISKKAALRRDLLSTTNGKRWRLEDEQNKLNDPLQKPEKLIPDALTLRMQKQTKRDEAMELQDIKDAIGFPRAPQVPGSSQQDIKDDLLLLGLGPSGGSR</sequence>
<dbReference type="PANTHER" id="PTHR21964">
    <property type="entry name" value="BREAST CANCER METASTASIS-SUPPRESSOR 1"/>
    <property type="match status" value="1"/>
</dbReference>
<dbReference type="EMBL" id="LT554667">
    <property type="protein sequence ID" value="SAM07039.1"/>
    <property type="molecule type" value="Genomic_DNA"/>
</dbReference>